<dbReference type="InterPro" id="IPR023145">
    <property type="entry name" value="YfbU_helix-hairpin_sf"/>
</dbReference>
<dbReference type="OrthoDB" id="5589463at2"/>
<organism evidence="1 2">
    <name type="scientific">Sphingomonas oleivorans</name>
    <dbReference type="NCBI Taxonomy" id="1735121"/>
    <lineage>
        <taxon>Bacteria</taxon>
        <taxon>Pseudomonadati</taxon>
        <taxon>Pseudomonadota</taxon>
        <taxon>Alphaproteobacteria</taxon>
        <taxon>Sphingomonadales</taxon>
        <taxon>Sphingomonadaceae</taxon>
        <taxon>Sphingomonas</taxon>
    </lineage>
</organism>
<dbReference type="SUPFAM" id="SSF116960">
    <property type="entry name" value="YfbU-like"/>
    <property type="match status" value="1"/>
</dbReference>
<accession>A0A2T5FZG4</accession>
<protein>
    <recommendedName>
        <fullName evidence="3">YfbU family protein</fullName>
    </recommendedName>
</protein>
<dbReference type="Pfam" id="PF03887">
    <property type="entry name" value="YfbU"/>
    <property type="match status" value="1"/>
</dbReference>
<dbReference type="InterPro" id="IPR023146">
    <property type="entry name" value="YfbU_alpha-helical_sf"/>
</dbReference>
<dbReference type="Proteomes" id="UP000244162">
    <property type="component" value="Unassembled WGS sequence"/>
</dbReference>
<evidence type="ECO:0000313" key="1">
    <source>
        <dbReference type="EMBL" id="PTQ12094.1"/>
    </source>
</evidence>
<keyword evidence="2" id="KW-1185">Reference proteome</keyword>
<dbReference type="NCBIfam" id="NF003936">
    <property type="entry name" value="PRK05445.1"/>
    <property type="match status" value="1"/>
</dbReference>
<dbReference type="Gene3D" id="1.10.3190.10">
    <property type="entry name" value="yfbu gene product, domain 2"/>
    <property type="match status" value="1"/>
</dbReference>
<gene>
    <name evidence="1" type="ORF">CLG96_05870</name>
</gene>
<dbReference type="InterPro" id="IPR005587">
    <property type="entry name" value="UPF0304_YfbU"/>
</dbReference>
<reference evidence="1 2" key="1">
    <citation type="submission" date="2017-09" db="EMBL/GenBank/DDBJ databases">
        <title>Sphingomonas panjinensis sp.nov., isolated from oil-contaminated soil.</title>
        <authorList>
            <person name="Wang L."/>
            <person name="Chen L."/>
        </authorList>
    </citation>
    <scope>NUCLEOTIDE SEQUENCE [LARGE SCALE GENOMIC DNA]</scope>
    <source>
        <strain evidence="1 2">FW-11</strain>
    </source>
</reference>
<sequence>MGAPCEYGLLIARPGFLVQLAPIRRVFHSQGIFVAKMKLTQAERLSLWNQYEILKHVNPDDIKEYERNQEILSNGFELYYSELNPSIYESGVDEATCREVQEILNVFRAITFSCDRLKYTPKSYHAQFEGFDGNGSTGHYGFAQFLRRTLGLWDELADRPDNSHSSTSLNHYRAMVRAWDRLGGNYELDAAEIEQIADAR</sequence>
<proteinExistence type="predicted"/>
<dbReference type="EMBL" id="NWBU01000005">
    <property type="protein sequence ID" value="PTQ12094.1"/>
    <property type="molecule type" value="Genomic_DNA"/>
</dbReference>
<name>A0A2T5FZG4_9SPHN</name>
<dbReference type="AlphaFoldDB" id="A0A2T5FZG4"/>
<dbReference type="Gene3D" id="1.10.287.680">
    <property type="entry name" value="Helix hairpin bin"/>
    <property type="match status" value="1"/>
</dbReference>
<evidence type="ECO:0008006" key="3">
    <source>
        <dbReference type="Google" id="ProtNLM"/>
    </source>
</evidence>
<comment type="caution">
    <text evidence="1">The sequence shown here is derived from an EMBL/GenBank/DDBJ whole genome shotgun (WGS) entry which is preliminary data.</text>
</comment>
<evidence type="ECO:0000313" key="2">
    <source>
        <dbReference type="Proteomes" id="UP000244162"/>
    </source>
</evidence>